<evidence type="ECO:0000313" key="3">
    <source>
        <dbReference type="Proteomes" id="UP001159428"/>
    </source>
</evidence>
<accession>A0AAU9X6X0</accession>
<organism evidence="2 3">
    <name type="scientific">Pocillopora meandrina</name>
    <dbReference type="NCBI Taxonomy" id="46732"/>
    <lineage>
        <taxon>Eukaryota</taxon>
        <taxon>Metazoa</taxon>
        <taxon>Cnidaria</taxon>
        <taxon>Anthozoa</taxon>
        <taxon>Hexacorallia</taxon>
        <taxon>Scleractinia</taxon>
        <taxon>Astrocoeniina</taxon>
        <taxon>Pocilloporidae</taxon>
        <taxon>Pocillopora</taxon>
    </lineage>
</organism>
<evidence type="ECO:0000256" key="1">
    <source>
        <dbReference type="SAM" id="MobiDB-lite"/>
    </source>
</evidence>
<dbReference type="EMBL" id="CALNXJ010000033">
    <property type="protein sequence ID" value="CAH3139405.1"/>
    <property type="molecule type" value="Genomic_DNA"/>
</dbReference>
<sequence>MVAPSLAIPPEAPNSEAPNSRHTILMPVQGKSMKSISLQLISNQKYMPKLSTAFHKIQKARPYGKIKNMHLTHSKATSFTNENS</sequence>
<evidence type="ECO:0000313" key="2">
    <source>
        <dbReference type="EMBL" id="CAH3139405.1"/>
    </source>
</evidence>
<feature type="region of interest" description="Disordered" evidence="1">
    <location>
        <begin position="1"/>
        <end position="21"/>
    </location>
</feature>
<protein>
    <submittedName>
        <fullName evidence="2">Uncharacterized protein</fullName>
    </submittedName>
</protein>
<dbReference type="Proteomes" id="UP001159428">
    <property type="component" value="Unassembled WGS sequence"/>
</dbReference>
<gene>
    <name evidence="2" type="ORF">PMEA_00019057</name>
</gene>
<keyword evidence="3" id="KW-1185">Reference proteome</keyword>
<comment type="caution">
    <text evidence="2">The sequence shown here is derived from an EMBL/GenBank/DDBJ whole genome shotgun (WGS) entry which is preliminary data.</text>
</comment>
<reference evidence="2 3" key="1">
    <citation type="submission" date="2022-05" db="EMBL/GenBank/DDBJ databases">
        <authorList>
            <consortium name="Genoscope - CEA"/>
            <person name="William W."/>
        </authorList>
    </citation>
    <scope>NUCLEOTIDE SEQUENCE [LARGE SCALE GENOMIC DNA]</scope>
</reference>
<dbReference type="AlphaFoldDB" id="A0AAU9X6X0"/>
<proteinExistence type="predicted"/>
<name>A0AAU9X6X0_9CNID</name>